<dbReference type="EMBL" id="JH657923">
    <property type="protein sequence ID" value="EXM30790.1"/>
    <property type="molecule type" value="Genomic_DNA"/>
</dbReference>
<reference evidence="1" key="2">
    <citation type="submission" date="2012-05" db="EMBL/GenBank/DDBJ databases">
        <title>The Genome Annotation of Fusarium oxysporum Cotton.</title>
        <authorList>
            <consortium name="The Broad Institute Genomics Platform"/>
            <person name="Ma L.-J."/>
            <person name="Corby-Kistler H."/>
            <person name="Broz K."/>
            <person name="Gale L.R."/>
            <person name="Jonkers W."/>
            <person name="O'Donnell K."/>
            <person name="Ploetz R."/>
            <person name="Steinberg C."/>
            <person name="Schwartz D.C."/>
            <person name="VanEtten H."/>
            <person name="Zhou S."/>
            <person name="Young S.K."/>
            <person name="Zeng Q."/>
            <person name="Gargeya S."/>
            <person name="Fitzgerald M."/>
            <person name="Abouelleil A."/>
            <person name="Alvarado L."/>
            <person name="Chapman S.B."/>
            <person name="Gainer-Dewar J."/>
            <person name="Goldberg J."/>
            <person name="Griggs A."/>
            <person name="Gujja S."/>
            <person name="Hansen M."/>
            <person name="Howarth C."/>
            <person name="Imamovic A."/>
            <person name="Ireland A."/>
            <person name="Larimer J."/>
            <person name="McCowan C."/>
            <person name="Murphy C."/>
            <person name="Pearson M."/>
            <person name="Poon T.W."/>
            <person name="Priest M."/>
            <person name="Roberts A."/>
            <person name="Saif S."/>
            <person name="Shea T."/>
            <person name="Sykes S."/>
            <person name="Wortman J."/>
            <person name="Nusbaum C."/>
            <person name="Birren B."/>
        </authorList>
    </citation>
    <scope>NUCLEOTIDE SEQUENCE</scope>
    <source>
        <strain evidence="1">25433</strain>
    </source>
</reference>
<gene>
    <name evidence="1" type="ORF">FOTG_03781</name>
</gene>
<protein>
    <submittedName>
        <fullName evidence="1">Uncharacterized protein</fullName>
    </submittedName>
</protein>
<name>X0NDV3_FUSOX</name>
<dbReference type="OrthoDB" id="5066258at2759"/>
<sequence>MRCYAIVINNGQSGHNYLVTVVNYYVTGPLTQINNINIKEILSLHSFLRRRKITINLTIFDYQVRLYGTILNASIIRYITGQIEALKDLANRLEQG</sequence>
<accession>X0NDV3</accession>
<dbReference type="HOGENOM" id="CLU_152956_0_0_1"/>
<dbReference type="Proteomes" id="UP000030701">
    <property type="component" value="Unassembled WGS sequence"/>
</dbReference>
<reference evidence="1" key="1">
    <citation type="submission" date="2011-11" db="EMBL/GenBank/DDBJ databases">
        <title>The Genome Sequence of Fusarium oxysporum Cotton.</title>
        <authorList>
            <consortium name="The Broad Institute Genome Sequencing Platform"/>
            <person name="Ma L.-J."/>
            <person name="Gale L.R."/>
            <person name="Schwartz D.C."/>
            <person name="Zhou S."/>
            <person name="Corby-Kistler H."/>
            <person name="Young S.K."/>
            <person name="Zeng Q."/>
            <person name="Gargeya S."/>
            <person name="Fitzgerald M."/>
            <person name="Haas B."/>
            <person name="Abouelleil A."/>
            <person name="Alvarado L."/>
            <person name="Arachchi H.M."/>
            <person name="Berlin A."/>
            <person name="Brown A."/>
            <person name="Chapman S.B."/>
            <person name="Chen Z."/>
            <person name="Dunbar C."/>
            <person name="Freedman E."/>
            <person name="Gearin G."/>
            <person name="Goldberg J."/>
            <person name="Griggs A."/>
            <person name="Gujja S."/>
            <person name="Heiman D."/>
            <person name="Howarth C."/>
            <person name="Larson L."/>
            <person name="Lui A."/>
            <person name="MacDonald P.J.P."/>
            <person name="Montmayeur A."/>
            <person name="Murphy C."/>
            <person name="Neiman D."/>
            <person name="Pearson M."/>
            <person name="Priest M."/>
            <person name="Roberts A."/>
            <person name="Saif S."/>
            <person name="Shea T."/>
            <person name="Shenoy N."/>
            <person name="Sisk P."/>
            <person name="Stolte C."/>
            <person name="Sykes S."/>
            <person name="Wortman J."/>
            <person name="Nusbaum C."/>
            <person name="Birren B."/>
        </authorList>
    </citation>
    <scope>NUCLEOTIDE SEQUENCE [LARGE SCALE GENOMIC DNA]</scope>
    <source>
        <strain evidence="1">25433</strain>
    </source>
</reference>
<proteinExistence type="predicted"/>
<organism evidence="1">
    <name type="scientific">Fusarium oxysporum f. sp. vasinfectum 25433</name>
    <dbReference type="NCBI Taxonomy" id="1089449"/>
    <lineage>
        <taxon>Eukaryota</taxon>
        <taxon>Fungi</taxon>
        <taxon>Dikarya</taxon>
        <taxon>Ascomycota</taxon>
        <taxon>Pezizomycotina</taxon>
        <taxon>Sordariomycetes</taxon>
        <taxon>Hypocreomycetidae</taxon>
        <taxon>Hypocreales</taxon>
        <taxon>Nectriaceae</taxon>
        <taxon>Fusarium</taxon>
        <taxon>Fusarium oxysporum species complex</taxon>
    </lineage>
</organism>
<evidence type="ECO:0000313" key="1">
    <source>
        <dbReference type="EMBL" id="EXM30790.1"/>
    </source>
</evidence>
<dbReference type="AlphaFoldDB" id="X0NDV3"/>